<feature type="compositionally biased region" description="Basic residues" evidence="1">
    <location>
        <begin position="111"/>
        <end position="134"/>
    </location>
</feature>
<dbReference type="Proteomes" id="UP000435112">
    <property type="component" value="Unassembled WGS sequence"/>
</dbReference>
<feature type="region of interest" description="Disordered" evidence="1">
    <location>
        <begin position="87"/>
        <end position="134"/>
    </location>
</feature>
<evidence type="ECO:0000313" key="2">
    <source>
        <dbReference type="EMBL" id="KAE9011494.1"/>
    </source>
</evidence>
<evidence type="ECO:0000256" key="1">
    <source>
        <dbReference type="SAM" id="MobiDB-lite"/>
    </source>
</evidence>
<accession>A0A6A3L6E0</accession>
<comment type="caution">
    <text evidence="2">The sequence shown here is derived from an EMBL/GenBank/DDBJ whole genome shotgun (WGS) entry which is preliminary data.</text>
</comment>
<gene>
    <name evidence="2" type="ORF">PR002_g15053</name>
</gene>
<protein>
    <submittedName>
        <fullName evidence="2">Uncharacterized protein</fullName>
    </submittedName>
</protein>
<dbReference type="EMBL" id="QXFU01001074">
    <property type="protein sequence ID" value="KAE9011494.1"/>
    <property type="molecule type" value="Genomic_DNA"/>
</dbReference>
<dbReference type="OrthoDB" id="127445at2759"/>
<evidence type="ECO:0000313" key="3">
    <source>
        <dbReference type="Proteomes" id="UP000435112"/>
    </source>
</evidence>
<reference evidence="2 3" key="1">
    <citation type="submission" date="2018-09" db="EMBL/GenBank/DDBJ databases">
        <title>Genomic investigation of the strawberry pathogen Phytophthora fragariae indicates pathogenicity is determined by transcriptional variation in three key races.</title>
        <authorList>
            <person name="Adams T.M."/>
            <person name="Armitage A.D."/>
            <person name="Sobczyk M.K."/>
            <person name="Bates H.J."/>
            <person name="Dunwell J.M."/>
            <person name="Nellist C.F."/>
            <person name="Harrison R.J."/>
        </authorList>
    </citation>
    <scope>NUCLEOTIDE SEQUENCE [LARGE SCALE GENOMIC DNA]</scope>
    <source>
        <strain evidence="2 3">SCRP324</strain>
    </source>
</reference>
<organism evidence="2 3">
    <name type="scientific">Phytophthora rubi</name>
    <dbReference type="NCBI Taxonomy" id="129364"/>
    <lineage>
        <taxon>Eukaryota</taxon>
        <taxon>Sar</taxon>
        <taxon>Stramenopiles</taxon>
        <taxon>Oomycota</taxon>
        <taxon>Peronosporomycetes</taxon>
        <taxon>Peronosporales</taxon>
        <taxon>Peronosporaceae</taxon>
        <taxon>Phytophthora</taxon>
    </lineage>
</organism>
<proteinExistence type="predicted"/>
<dbReference type="AlphaFoldDB" id="A0A6A3L6E0"/>
<name>A0A6A3L6E0_9STRA</name>
<sequence>MSDDDDQSKLLRLLVDKFVKMDKAKALSAHGTGRKLAQLAFWCDMRQVLAANEATMGLEILDDIAETILDESGEAADALSGSVRIQPKPSRQHESQGAPDHQRFTSYLRSRSPRQRRTLPRSARSARLHRPLKR</sequence>